<dbReference type="RefSeq" id="XP_019041770.1">
    <property type="nucleotide sequence ID" value="XM_019181195.1"/>
</dbReference>
<evidence type="ECO:0000256" key="6">
    <source>
        <dbReference type="RuleBase" id="RU003345"/>
    </source>
</evidence>
<keyword evidence="9" id="KW-1185">Reference proteome</keyword>
<dbReference type="FunFam" id="3.40.605.10:FF:000001">
    <property type="entry name" value="Aldehyde dehydrogenase 1"/>
    <property type="match status" value="1"/>
</dbReference>
<feature type="active site" evidence="5">
    <location>
        <position position="263"/>
    </location>
</feature>
<evidence type="ECO:0000256" key="1">
    <source>
        <dbReference type="ARBA" id="ARBA00009986"/>
    </source>
</evidence>
<evidence type="ECO:0000256" key="4">
    <source>
        <dbReference type="ARBA" id="ARBA00069627"/>
    </source>
</evidence>
<keyword evidence="2 6" id="KW-0560">Oxidoreductase</keyword>
<dbReference type="Gene3D" id="3.40.605.10">
    <property type="entry name" value="Aldehyde Dehydrogenase, Chain A, domain 1"/>
    <property type="match status" value="1"/>
</dbReference>
<dbReference type="CDD" id="cd07091">
    <property type="entry name" value="ALDH_F1-2_Ald2-like"/>
    <property type="match status" value="1"/>
</dbReference>
<dbReference type="FunFam" id="3.40.605.10:FF:000026">
    <property type="entry name" value="Aldehyde dehydrogenase, putative"/>
    <property type="match status" value="1"/>
</dbReference>
<dbReference type="InterPro" id="IPR016163">
    <property type="entry name" value="Ald_DH_C"/>
</dbReference>
<dbReference type="InterPro" id="IPR016161">
    <property type="entry name" value="Ald_DH/histidinol_DH"/>
</dbReference>
<dbReference type="OrthoDB" id="310895at2759"/>
<dbReference type="PANTHER" id="PTHR11699">
    <property type="entry name" value="ALDEHYDE DEHYDROGENASE-RELATED"/>
    <property type="match status" value="1"/>
</dbReference>
<dbReference type="FunFam" id="3.40.309.10:FF:000001">
    <property type="entry name" value="Mitochondrial aldehyde dehydrogenase 2"/>
    <property type="match status" value="1"/>
</dbReference>
<sequence length="503" mass="55018">MAETVTIKFPTGESYKQPTGIFINNKFQPARSGDTSEVVNPATEEVITKVAKGNKDDVNEAVDAAEKAFETWSQTAPYERSLKLLKLADLIEQNADTIAKIETLNNGKALIWAKSDVQLLIRCFRSTAGAYDKIEGRTIDTQDGYFTYTKKEPLGVCGQIIPWNFPILMWAWKIGPAVITGNTVVLKPASATPLSALFCSQLIADAGFPPGVINTLIGSGRDAGDTMLRHPKIRKTAFTGSTAIGREILISSGESNLKKISVELGGKSPNIVFNDVEDRIDEVVDALIMGIFYNNGEVCCAGSRIYIQSGIYDKVVKKLKEKTEAIKVGDPFEEGVFHGAQALKSQFDTVLEYIEKGKKEGAKLLTGGERVGNKGFFIQPTIFETSSEDYSIVKEEIFGPVATIGKFTTADEAIKKANDSEYGLASGVHTNDLHVALEVSNRLQAGTVWVNTYNDLQESTPFGGYKQSGFGREMGIEVFDNYTQVKAVRMKYHHKTALSEGKK</sequence>
<evidence type="ECO:0000313" key="9">
    <source>
        <dbReference type="Proteomes" id="UP000094112"/>
    </source>
</evidence>
<dbReference type="AlphaFoldDB" id="A0A1E3PAX8"/>
<dbReference type="InterPro" id="IPR029510">
    <property type="entry name" value="Ald_DH_CS_GLU"/>
</dbReference>
<feature type="domain" description="Aldehyde dehydrogenase" evidence="7">
    <location>
        <begin position="31"/>
        <end position="488"/>
    </location>
</feature>
<dbReference type="SUPFAM" id="SSF53720">
    <property type="entry name" value="ALDH-like"/>
    <property type="match status" value="1"/>
</dbReference>
<dbReference type="GO" id="GO:0004030">
    <property type="term" value="F:aldehyde dehydrogenase [NAD(P)+] activity"/>
    <property type="evidence" value="ECO:0007669"/>
    <property type="project" value="UniProtKB-ARBA"/>
</dbReference>
<proteinExistence type="inferred from homology"/>
<dbReference type="Gene3D" id="3.40.309.10">
    <property type="entry name" value="Aldehyde Dehydrogenase, Chain A, domain 2"/>
    <property type="match status" value="1"/>
</dbReference>
<gene>
    <name evidence="8" type="ORF">WICANDRAFT_25826</name>
</gene>
<evidence type="ECO:0000313" key="8">
    <source>
        <dbReference type="EMBL" id="ODQ62563.1"/>
    </source>
</evidence>
<reference evidence="8 9" key="1">
    <citation type="journal article" date="2016" name="Proc. Natl. Acad. Sci. U.S.A.">
        <title>Comparative genomics of biotechnologically important yeasts.</title>
        <authorList>
            <person name="Riley R."/>
            <person name="Haridas S."/>
            <person name="Wolfe K.H."/>
            <person name="Lopes M.R."/>
            <person name="Hittinger C.T."/>
            <person name="Goeker M."/>
            <person name="Salamov A.A."/>
            <person name="Wisecaver J.H."/>
            <person name="Long T.M."/>
            <person name="Calvey C.H."/>
            <person name="Aerts A.L."/>
            <person name="Barry K.W."/>
            <person name="Choi C."/>
            <person name="Clum A."/>
            <person name="Coughlan A.Y."/>
            <person name="Deshpande S."/>
            <person name="Douglass A.P."/>
            <person name="Hanson S.J."/>
            <person name="Klenk H.-P."/>
            <person name="LaButti K.M."/>
            <person name="Lapidus A."/>
            <person name="Lindquist E.A."/>
            <person name="Lipzen A.M."/>
            <person name="Meier-Kolthoff J.P."/>
            <person name="Ohm R.A."/>
            <person name="Otillar R.P."/>
            <person name="Pangilinan J.L."/>
            <person name="Peng Y."/>
            <person name="Rokas A."/>
            <person name="Rosa C.A."/>
            <person name="Scheuner C."/>
            <person name="Sibirny A.A."/>
            <person name="Slot J.C."/>
            <person name="Stielow J.B."/>
            <person name="Sun H."/>
            <person name="Kurtzman C.P."/>
            <person name="Blackwell M."/>
            <person name="Grigoriev I.V."/>
            <person name="Jeffries T.W."/>
        </authorList>
    </citation>
    <scope>NUCLEOTIDE SEQUENCE [LARGE SCALE GENOMIC DNA]</scope>
    <source>
        <strain evidence="9">ATCC 58044 / CBS 1984 / NCYC 433 / NRRL Y-366-8</strain>
    </source>
</reference>
<comment type="similarity">
    <text evidence="1 6">Belongs to the aldehyde dehydrogenase family.</text>
</comment>
<evidence type="ECO:0000259" key="7">
    <source>
        <dbReference type="Pfam" id="PF00171"/>
    </source>
</evidence>
<dbReference type="STRING" id="683960.A0A1E3PAX8"/>
<dbReference type="InterPro" id="IPR016162">
    <property type="entry name" value="Ald_DH_N"/>
</dbReference>
<accession>A0A1E3PAX8</accession>
<organism evidence="8 9">
    <name type="scientific">Wickerhamomyces anomalus (strain ATCC 58044 / CBS 1984 / NCYC 433 / NRRL Y-366-8)</name>
    <name type="common">Yeast</name>
    <name type="synonym">Hansenula anomala</name>
    <dbReference type="NCBI Taxonomy" id="683960"/>
    <lineage>
        <taxon>Eukaryota</taxon>
        <taxon>Fungi</taxon>
        <taxon>Dikarya</taxon>
        <taxon>Ascomycota</taxon>
        <taxon>Saccharomycotina</taxon>
        <taxon>Saccharomycetes</taxon>
        <taxon>Phaffomycetales</taxon>
        <taxon>Wickerhamomycetaceae</taxon>
        <taxon>Wickerhamomyces</taxon>
    </lineage>
</organism>
<evidence type="ECO:0000256" key="5">
    <source>
        <dbReference type="PROSITE-ProRule" id="PRU10007"/>
    </source>
</evidence>
<dbReference type="GO" id="GO:0019413">
    <property type="term" value="P:acetate biosynthetic process"/>
    <property type="evidence" value="ECO:0007669"/>
    <property type="project" value="UniProtKB-ARBA"/>
</dbReference>
<dbReference type="InterPro" id="IPR015590">
    <property type="entry name" value="Aldehyde_DH_dom"/>
</dbReference>
<evidence type="ECO:0000256" key="2">
    <source>
        <dbReference type="ARBA" id="ARBA00023002"/>
    </source>
</evidence>
<dbReference type="PROSITE" id="PS00070">
    <property type="entry name" value="ALDEHYDE_DEHYDR_CYS"/>
    <property type="match status" value="1"/>
</dbReference>
<dbReference type="EMBL" id="KV454208">
    <property type="protein sequence ID" value="ODQ62563.1"/>
    <property type="molecule type" value="Genomic_DNA"/>
</dbReference>
<dbReference type="Pfam" id="PF00171">
    <property type="entry name" value="Aldedh"/>
    <property type="match status" value="1"/>
</dbReference>
<dbReference type="InterPro" id="IPR016160">
    <property type="entry name" value="Ald_DH_CS_CYS"/>
</dbReference>
<dbReference type="Proteomes" id="UP000094112">
    <property type="component" value="Unassembled WGS sequence"/>
</dbReference>
<evidence type="ECO:0000256" key="3">
    <source>
        <dbReference type="ARBA" id="ARBA00053679"/>
    </source>
</evidence>
<name>A0A1E3PAX8_WICAA</name>
<comment type="function">
    <text evidence="3">Minor mitochondrial aldehyde dehydrogenase isoform. Plays a role in regulation or biosynthesis of electron transport chain components. Involved in the biosynthesis of acetate during anaerobic growth on glucose.</text>
</comment>
<dbReference type="GeneID" id="30198441"/>
<protein>
    <recommendedName>
        <fullName evidence="4">Aldehyde dehydrogenase 5, mitochondrial</fullName>
    </recommendedName>
</protein>
<dbReference type="PROSITE" id="PS00687">
    <property type="entry name" value="ALDEHYDE_DEHYDR_GLU"/>
    <property type="match status" value="1"/>
</dbReference>